<dbReference type="Gene3D" id="1.10.3720.10">
    <property type="entry name" value="MetI-like"/>
    <property type="match status" value="1"/>
</dbReference>
<dbReference type="RefSeq" id="WP_079426779.1">
    <property type="nucleotide sequence ID" value="NZ_MZGV01000051.1"/>
</dbReference>
<evidence type="ECO:0000256" key="6">
    <source>
        <dbReference type="ARBA" id="ARBA00023136"/>
    </source>
</evidence>
<comment type="caution">
    <text evidence="9">The sequence shown here is derived from an EMBL/GenBank/DDBJ whole genome shotgun (WGS) entry which is preliminary data.</text>
</comment>
<feature type="domain" description="ABC transmembrane type-1" evidence="8">
    <location>
        <begin position="96"/>
        <end position="297"/>
    </location>
</feature>
<dbReference type="InterPro" id="IPR035906">
    <property type="entry name" value="MetI-like_sf"/>
</dbReference>
<dbReference type="OrthoDB" id="9773221at2"/>
<evidence type="ECO:0000313" key="9">
    <source>
        <dbReference type="EMBL" id="OPJ59043.1"/>
    </source>
</evidence>
<reference evidence="9 10" key="1">
    <citation type="submission" date="2017-03" db="EMBL/GenBank/DDBJ databases">
        <title>Genome sequence of Clostridium oryzae DSM 28571.</title>
        <authorList>
            <person name="Poehlein A."/>
            <person name="Daniel R."/>
        </authorList>
    </citation>
    <scope>NUCLEOTIDE SEQUENCE [LARGE SCALE GENOMIC DNA]</scope>
    <source>
        <strain evidence="9 10">DSM 28571</strain>
    </source>
</reference>
<feature type="transmembrane region" description="Helical" evidence="7">
    <location>
        <begin position="275"/>
        <end position="300"/>
    </location>
</feature>
<sequence length="310" mass="34347">MLKFIVKRFFYMLLTIWVVITLTFCLMHAAKGDPLASVGRRLPAQTRKNLYQKYGLDKPLFQQYIIYMKGLVTRLDLGESYVYPGTTVNDIIKKQSPVSAQLGMVSIILGLVVGLALGIIAALKKGHWPDYLVMFLAILGITVPSFVLAALFQYYLTVKLHMFPTTGWGGIKYMVLPALSLSFATIATYGRFMRSSASEVLNQDYILTAKAKGVSNTGMLTHHVMRNAITPTITMLGPQIASIFTGTFVIESVFSIPGIGRYFISCISNRDYPVILGTTIFVAILYIVSVFVVDVLYVIIDPRVKLAGSK</sequence>
<dbReference type="InterPro" id="IPR000515">
    <property type="entry name" value="MetI-like"/>
</dbReference>
<proteinExistence type="inferred from homology"/>
<dbReference type="Proteomes" id="UP000190080">
    <property type="component" value="Unassembled WGS sequence"/>
</dbReference>
<protein>
    <submittedName>
        <fullName evidence="9">Oligopeptide transport system permease protein OppB</fullName>
    </submittedName>
</protein>
<evidence type="ECO:0000259" key="8">
    <source>
        <dbReference type="PROSITE" id="PS50928"/>
    </source>
</evidence>
<feature type="transmembrane region" description="Helical" evidence="7">
    <location>
        <begin position="168"/>
        <end position="189"/>
    </location>
</feature>
<evidence type="ECO:0000313" key="10">
    <source>
        <dbReference type="Proteomes" id="UP000190080"/>
    </source>
</evidence>
<dbReference type="CDD" id="cd06261">
    <property type="entry name" value="TM_PBP2"/>
    <property type="match status" value="1"/>
</dbReference>
<keyword evidence="3" id="KW-1003">Cell membrane</keyword>
<dbReference type="SUPFAM" id="SSF161098">
    <property type="entry name" value="MetI-like"/>
    <property type="match status" value="1"/>
</dbReference>
<dbReference type="InterPro" id="IPR045621">
    <property type="entry name" value="BPD_transp_1_N"/>
</dbReference>
<dbReference type="Pfam" id="PF00528">
    <property type="entry name" value="BPD_transp_1"/>
    <property type="match status" value="1"/>
</dbReference>
<evidence type="ECO:0000256" key="4">
    <source>
        <dbReference type="ARBA" id="ARBA00022692"/>
    </source>
</evidence>
<dbReference type="EMBL" id="MZGV01000051">
    <property type="protein sequence ID" value="OPJ59043.1"/>
    <property type="molecule type" value="Genomic_DNA"/>
</dbReference>
<name>A0A1V4IGG0_9CLOT</name>
<dbReference type="Pfam" id="PF19300">
    <property type="entry name" value="BPD_transp_1_N"/>
    <property type="match status" value="1"/>
</dbReference>
<keyword evidence="4 7" id="KW-0812">Transmembrane</keyword>
<dbReference type="PANTHER" id="PTHR30465:SF74">
    <property type="entry name" value="OLIGOPEPTIDE TRANSPORT SYSTEM PERMEASE PROTEIN OPPB"/>
    <property type="match status" value="1"/>
</dbReference>
<dbReference type="AlphaFoldDB" id="A0A1V4IGG0"/>
<evidence type="ECO:0000256" key="5">
    <source>
        <dbReference type="ARBA" id="ARBA00022989"/>
    </source>
</evidence>
<dbReference type="GO" id="GO:0055085">
    <property type="term" value="P:transmembrane transport"/>
    <property type="evidence" value="ECO:0007669"/>
    <property type="project" value="InterPro"/>
</dbReference>
<comment type="subcellular location">
    <subcellularLocation>
        <location evidence="1 7">Cell membrane</location>
        <topology evidence="1 7">Multi-pass membrane protein</topology>
    </subcellularLocation>
</comment>
<feature type="transmembrane region" description="Helical" evidence="7">
    <location>
        <begin position="9"/>
        <end position="30"/>
    </location>
</feature>
<keyword evidence="2 7" id="KW-0813">Transport</keyword>
<feature type="transmembrane region" description="Helical" evidence="7">
    <location>
        <begin position="240"/>
        <end position="263"/>
    </location>
</feature>
<accession>A0A1V4IGG0</accession>
<feature type="transmembrane region" description="Helical" evidence="7">
    <location>
        <begin position="135"/>
        <end position="156"/>
    </location>
</feature>
<dbReference type="PANTHER" id="PTHR30465">
    <property type="entry name" value="INNER MEMBRANE ABC TRANSPORTER"/>
    <property type="match status" value="1"/>
</dbReference>
<evidence type="ECO:0000256" key="7">
    <source>
        <dbReference type="RuleBase" id="RU363032"/>
    </source>
</evidence>
<evidence type="ECO:0000256" key="2">
    <source>
        <dbReference type="ARBA" id="ARBA00022448"/>
    </source>
</evidence>
<gene>
    <name evidence="9" type="primary">oppB_1</name>
    <name evidence="9" type="ORF">CLORY_34530</name>
</gene>
<dbReference type="STRING" id="1450648.CLORY_34530"/>
<keyword evidence="6 7" id="KW-0472">Membrane</keyword>
<dbReference type="GO" id="GO:0005886">
    <property type="term" value="C:plasma membrane"/>
    <property type="evidence" value="ECO:0007669"/>
    <property type="project" value="UniProtKB-SubCell"/>
</dbReference>
<organism evidence="9 10">
    <name type="scientific">Clostridium oryzae</name>
    <dbReference type="NCBI Taxonomy" id="1450648"/>
    <lineage>
        <taxon>Bacteria</taxon>
        <taxon>Bacillati</taxon>
        <taxon>Bacillota</taxon>
        <taxon>Clostridia</taxon>
        <taxon>Eubacteriales</taxon>
        <taxon>Clostridiaceae</taxon>
        <taxon>Clostridium</taxon>
    </lineage>
</organism>
<evidence type="ECO:0000256" key="1">
    <source>
        <dbReference type="ARBA" id="ARBA00004651"/>
    </source>
</evidence>
<keyword evidence="5 7" id="KW-1133">Transmembrane helix</keyword>
<evidence type="ECO:0000256" key="3">
    <source>
        <dbReference type="ARBA" id="ARBA00022475"/>
    </source>
</evidence>
<keyword evidence="10" id="KW-1185">Reference proteome</keyword>
<feature type="transmembrane region" description="Helical" evidence="7">
    <location>
        <begin position="102"/>
        <end position="123"/>
    </location>
</feature>
<dbReference type="PROSITE" id="PS50928">
    <property type="entry name" value="ABC_TM1"/>
    <property type="match status" value="1"/>
</dbReference>
<comment type="similarity">
    <text evidence="7">Belongs to the binding-protein-dependent transport system permease family.</text>
</comment>